<dbReference type="InterPro" id="IPR003607">
    <property type="entry name" value="HD/PDEase_dom"/>
</dbReference>
<keyword evidence="3" id="KW-1185">Reference proteome</keyword>
<dbReference type="Gene3D" id="1.10.1300.10">
    <property type="entry name" value="3'5'-cyclic nucleotide phosphodiesterase, catalytic domain"/>
    <property type="match status" value="1"/>
</dbReference>
<evidence type="ECO:0000259" key="1">
    <source>
        <dbReference type="SMART" id="SM00471"/>
    </source>
</evidence>
<protein>
    <recommendedName>
        <fullName evidence="1">HD/PDEase domain-containing protein</fullName>
    </recommendedName>
</protein>
<sequence>MSTTFTGSAEEAAHVLTELMSAMARVPLKLSATWHTTAAHLQADGCPAVARAGTRIAQWIDQQARQIDRHAYHNRQHVCEVMLAAAFLGRLHRLAAPQLQLLLLAALVHDLDHPGRPGPHFAAERRAVLRAQPFLQGAGVPPKAQQQLAALVLATEPNEGVPWALAAGAATPQASSTPSAAPPAAPELQLLREDAALARLACLLCEADILPSVGLTPAYALALHARLAAEWGRVLAPSDKLSFVERTLAQGTVGAFFLPNVQRLRQALLTDLAHHAVA</sequence>
<evidence type="ECO:0000313" key="2">
    <source>
        <dbReference type="EMBL" id="URI07307.1"/>
    </source>
</evidence>
<accession>A0ABY4S5K7</accession>
<organism evidence="2 3">
    <name type="scientific">Aquincola tertiaricarbonis</name>
    <dbReference type="NCBI Taxonomy" id="391953"/>
    <lineage>
        <taxon>Bacteria</taxon>
        <taxon>Pseudomonadati</taxon>
        <taxon>Pseudomonadota</taxon>
        <taxon>Betaproteobacteria</taxon>
        <taxon>Burkholderiales</taxon>
        <taxon>Sphaerotilaceae</taxon>
        <taxon>Aquincola</taxon>
    </lineage>
</organism>
<dbReference type="SUPFAM" id="SSF109604">
    <property type="entry name" value="HD-domain/PDEase-like"/>
    <property type="match status" value="1"/>
</dbReference>
<reference evidence="2" key="1">
    <citation type="submission" date="2022-05" db="EMBL/GenBank/DDBJ databases">
        <title>An RpoN-dependent PEP-CTERM gene is involved in floc formation of an Aquincola tertiaricarbonis strain.</title>
        <authorList>
            <person name="Qiu D."/>
            <person name="Xia M."/>
        </authorList>
    </citation>
    <scope>NUCLEOTIDE SEQUENCE</scope>
    <source>
        <strain evidence="2">RN12</strain>
    </source>
</reference>
<name>A0ABY4S5K7_AQUTE</name>
<gene>
    <name evidence="2" type="ORF">MW290_01370</name>
</gene>
<dbReference type="SMART" id="SM00471">
    <property type="entry name" value="HDc"/>
    <property type="match status" value="1"/>
</dbReference>
<evidence type="ECO:0000313" key="3">
    <source>
        <dbReference type="Proteomes" id="UP001056201"/>
    </source>
</evidence>
<dbReference type="RefSeq" id="WP_250195572.1">
    <property type="nucleotide sequence ID" value="NZ_CP097635.1"/>
</dbReference>
<dbReference type="EMBL" id="CP097635">
    <property type="protein sequence ID" value="URI07307.1"/>
    <property type="molecule type" value="Genomic_DNA"/>
</dbReference>
<feature type="domain" description="HD/PDEase" evidence="1">
    <location>
        <begin position="70"/>
        <end position="222"/>
    </location>
</feature>
<dbReference type="Proteomes" id="UP001056201">
    <property type="component" value="Chromosome 1"/>
</dbReference>
<dbReference type="InterPro" id="IPR036971">
    <property type="entry name" value="PDEase_catalytic_dom_sf"/>
</dbReference>
<proteinExistence type="predicted"/>